<sequence length="107" mass="12112">MQFRKKSNGELAQILAKVEGLGSVQGDNGMALADYMREALEVFGGLVNHGHTEDHLDHIISYCRSRVEYVLYLAEREEREDALQLATQTLRYYLKNSHLENGSGVEL</sequence>
<evidence type="ECO:0000313" key="1">
    <source>
        <dbReference type="EMBL" id="MBC3538946.1"/>
    </source>
</evidence>
<evidence type="ECO:0000313" key="2">
    <source>
        <dbReference type="Proteomes" id="UP000659698"/>
    </source>
</evidence>
<gene>
    <name evidence="1" type="ORF">H7U12_04590</name>
</gene>
<accession>A0ABR6VP82</accession>
<name>A0ABR6VP82_9BACT</name>
<organism evidence="1 2">
    <name type="scientific">Rufibacter sediminis</name>
    <dbReference type="NCBI Taxonomy" id="2762756"/>
    <lineage>
        <taxon>Bacteria</taxon>
        <taxon>Pseudomonadati</taxon>
        <taxon>Bacteroidota</taxon>
        <taxon>Cytophagia</taxon>
        <taxon>Cytophagales</taxon>
        <taxon>Hymenobacteraceae</taxon>
        <taxon>Rufibacter</taxon>
    </lineage>
</organism>
<comment type="caution">
    <text evidence="1">The sequence shown here is derived from an EMBL/GenBank/DDBJ whole genome shotgun (WGS) entry which is preliminary data.</text>
</comment>
<keyword evidence="2" id="KW-1185">Reference proteome</keyword>
<proteinExistence type="predicted"/>
<dbReference type="Proteomes" id="UP000659698">
    <property type="component" value="Unassembled WGS sequence"/>
</dbReference>
<dbReference type="EMBL" id="JACOAF010000011">
    <property type="protein sequence ID" value="MBC3538946.1"/>
    <property type="molecule type" value="Genomic_DNA"/>
</dbReference>
<dbReference type="RefSeq" id="WP_186633640.1">
    <property type="nucleotide sequence ID" value="NZ_JACOAF010000011.1"/>
</dbReference>
<reference evidence="1 2" key="1">
    <citation type="journal article" date="2019" name="Int. J. Syst. Evol. Microbiol.">
        <title>Rufibacter sediminis sp. nov., isolated from freshwater lake sediment.</title>
        <authorList>
            <person name="Qu J.H."/>
            <person name="Zhang L.J."/>
            <person name="Fu Y.H."/>
            <person name="Li H.F."/>
        </authorList>
    </citation>
    <scope>NUCLEOTIDE SEQUENCE [LARGE SCALE GENOMIC DNA]</scope>
    <source>
        <strain evidence="1 2">H-1</strain>
    </source>
</reference>
<protein>
    <submittedName>
        <fullName evidence="1">Uncharacterized protein</fullName>
    </submittedName>
</protein>